<accession>A0A9X0AKJ6</accession>
<evidence type="ECO:0000313" key="2">
    <source>
        <dbReference type="EMBL" id="KAJ8064435.1"/>
    </source>
</evidence>
<dbReference type="AlphaFoldDB" id="A0A9X0AKJ6"/>
<protein>
    <submittedName>
        <fullName evidence="2">Uncharacterized protein</fullName>
    </submittedName>
</protein>
<name>A0A9X0AKJ6_9HELO</name>
<dbReference type="OrthoDB" id="3553390at2759"/>
<comment type="caution">
    <text evidence="2">The sequence shown here is derived from an EMBL/GenBank/DDBJ whole genome shotgun (WGS) entry which is preliminary data.</text>
</comment>
<gene>
    <name evidence="2" type="ORF">OCU04_006774</name>
</gene>
<proteinExistence type="predicted"/>
<dbReference type="EMBL" id="JAPEIS010000007">
    <property type="protein sequence ID" value="KAJ8064435.1"/>
    <property type="molecule type" value="Genomic_DNA"/>
</dbReference>
<feature type="compositionally biased region" description="Basic and acidic residues" evidence="1">
    <location>
        <begin position="146"/>
        <end position="171"/>
    </location>
</feature>
<feature type="compositionally biased region" description="Low complexity" evidence="1">
    <location>
        <begin position="190"/>
        <end position="201"/>
    </location>
</feature>
<keyword evidence="3" id="KW-1185">Reference proteome</keyword>
<dbReference type="Proteomes" id="UP001152300">
    <property type="component" value="Unassembled WGS sequence"/>
</dbReference>
<feature type="region of interest" description="Disordered" evidence="1">
    <location>
        <begin position="129"/>
        <end position="208"/>
    </location>
</feature>
<reference evidence="2" key="1">
    <citation type="submission" date="2022-11" db="EMBL/GenBank/DDBJ databases">
        <title>Genome Resource of Sclerotinia nivalis Strain SnTB1, a Plant Pathogen Isolated from American Ginseng.</title>
        <authorList>
            <person name="Fan S."/>
        </authorList>
    </citation>
    <scope>NUCLEOTIDE SEQUENCE</scope>
    <source>
        <strain evidence="2">SnTB1</strain>
    </source>
</reference>
<evidence type="ECO:0000256" key="1">
    <source>
        <dbReference type="SAM" id="MobiDB-lite"/>
    </source>
</evidence>
<sequence length="208" mass="24237">MRCPEWDTSRKTCVQYRAEDKKPEATTIPKIDAKLIEGSCGDSECIRLLTLPECKNPHEKCEIKIFIYTCGQIIKEPSRACAGCGTSDGVSRADDKMFVATTRPRITPVYEYQKRPKIEGVCDKYQQHEERRRERQIIRQQEAEEAERTRAEYERNRQFERDRQKEVDQHAKRPPLKVTQKDREAYGYGSTSRPSARSSASHDTSQRY</sequence>
<organism evidence="2 3">
    <name type="scientific">Sclerotinia nivalis</name>
    <dbReference type="NCBI Taxonomy" id="352851"/>
    <lineage>
        <taxon>Eukaryota</taxon>
        <taxon>Fungi</taxon>
        <taxon>Dikarya</taxon>
        <taxon>Ascomycota</taxon>
        <taxon>Pezizomycotina</taxon>
        <taxon>Leotiomycetes</taxon>
        <taxon>Helotiales</taxon>
        <taxon>Sclerotiniaceae</taxon>
        <taxon>Sclerotinia</taxon>
    </lineage>
</organism>
<evidence type="ECO:0000313" key="3">
    <source>
        <dbReference type="Proteomes" id="UP001152300"/>
    </source>
</evidence>